<dbReference type="AlphaFoldDB" id="A0A517X339"/>
<protein>
    <recommendedName>
        <fullName evidence="4">FG-GAP repeat protein</fullName>
    </recommendedName>
</protein>
<keyword evidence="1" id="KW-0732">Signal</keyword>
<dbReference type="Proteomes" id="UP000318384">
    <property type="component" value="Chromosome"/>
</dbReference>
<keyword evidence="3" id="KW-1185">Reference proteome</keyword>
<dbReference type="EMBL" id="CP037422">
    <property type="protein sequence ID" value="QDU11910.1"/>
    <property type="molecule type" value="Genomic_DNA"/>
</dbReference>
<name>A0A517X339_9PLAN</name>
<evidence type="ECO:0000256" key="1">
    <source>
        <dbReference type="SAM" id="SignalP"/>
    </source>
</evidence>
<sequence precursor="true">MKCVAMKTLCITVCCLLSFAHCARAGNPTWMLHPDEPGKLKQAGIHIAYRLVVNDVEHPEYAFTITAKAPEGVDALDAMMSINNSKGLVAMQGWSDSGGKCVSDFTVGKQALKDAGFMVQLYRGKRTYPFSASGRYVLSLAEFASDQRYCSGKIGITTPAKKSDLRIVAPIQRDGPWLTIEVTPKSALSNHHYDFHITVEGRANQHFQIRNSQPITRSDIRLADLNSDGFLDIMIVGGVDHRGQDWYKTLIYDEGQRRYRWINDELNSID</sequence>
<feature type="chain" id="PRO_5021723276" description="FG-GAP repeat protein" evidence="1">
    <location>
        <begin position="26"/>
        <end position="270"/>
    </location>
</feature>
<dbReference type="RefSeq" id="WP_145179691.1">
    <property type="nucleotide sequence ID" value="NZ_CP037422.1"/>
</dbReference>
<evidence type="ECO:0000313" key="3">
    <source>
        <dbReference type="Proteomes" id="UP000318384"/>
    </source>
</evidence>
<reference evidence="2 3" key="1">
    <citation type="submission" date="2019-03" db="EMBL/GenBank/DDBJ databases">
        <title>Deep-cultivation of Planctomycetes and their phenomic and genomic characterization uncovers novel biology.</title>
        <authorList>
            <person name="Wiegand S."/>
            <person name="Jogler M."/>
            <person name="Boedeker C."/>
            <person name="Pinto D."/>
            <person name="Vollmers J."/>
            <person name="Rivas-Marin E."/>
            <person name="Kohn T."/>
            <person name="Peeters S.H."/>
            <person name="Heuer A."/>
            <person name="Rast P."/>
            <person name="Oberbeckmann S."/>
            <person name="Bunk B."/>
            <person name="Jeske O."/>
            <person name="Meyerdierks A."/>
            <person name="Storesund J.E."/>
            <person name="Kallscheuer N."/>
            <person name="Luecker S."/>
            <person name="Lage O.M."/>
            <person name="Pohl T."/>
            <person name="Merkel B.J."/>
            <person name="Hornburger P."/>
            <person name="Mueller R.-W."/>
            <person name="Bruemmer F."/>
            <person name="Labrenz M."/>
            <person name="Spormann A.M."/>
            <person name="Op den Camp H."/>
            <person name="Overmann J."/>
            <person name="Amann R."/>
            <person name="Jetten M.S.M."/>
            <person name="Mascher T."/>
            <person name="Medema M.H."/>
            <person name="Devos D.P."/>
            <person name="Kaster A.-K."/>
            <person name="Ovreas L."/>
            <person name="Rohde M."/>
            <person name="Galperin M.Y."/>
            <person name="Jogler C."/>
        </authorList>
    </citation>
    <scope>NUCLEOTIDE SEQUENCE [LARGE SCALE GENOMIC DNA]</scope>
    <source>
        <strain evidence="2 3">V202</strain>
    </source>
</reference>
<organism evidence="2 3">
    <name type="scientific">Gimesia aquarii</name>
    <dbReference type="NCBI Taxonomy" id="2527964"/>
    <lineage>
        <taxon>Bacteria</taxon>
        <taxon>Pseudomonadati</taxon>
        <taxon>Planctomycetota</taxon>
        <taxon>Planctomycetia</taxon>
        <taxon>Planctomycetales</taxon>
        <taxon>Planctomycetaceae</taxon>
        <taxon>Gimesia</taxon>
    </lineage>
</organism>
<gene>
    <name evidence="2" type="ORF">V202x_53350</name>
</gene>
<proteinExistence type="predicted"/>
<evidence type="ECO:0008006" key="4">
    <source>
        <dbReference type="Google" id="ProtNLM"/>
    </source>
</evidence>
<feature type="signal peptide" evidence="1">
    <location>
        <begin position="1"/>
        <end position="25"/>
    </location>
</feature>
<accession>A0A517X339</accession>
<evidence type="ECO:0000313" key="2">
    <source>
        <dbReference type="EMBL" id="QDU11910.1"/>
    </source>
</evidence>